<comment type="caution">
    <text evidence="2">The sequence shown here is derived from an EMBL/GenBank/DDBJ whole genome shotgun (WGS) entry which is preliminary data.</text>
</comment>
<feature type="region of interest" description="Disordered" evidence="1">
    <location>
        <begin position="1"/>
        <end position="38"/>
    </location>
</feature>
<accession>A0A9Q0BJL6</accession>
<keyword evidence="3" id="KW-1185">Reference proteome</keyword>
<dbReference type="AlphaFoldDB" id="A0A9Q0BJL6"/>
<sequence length="38" mass="4318">MPKENSKQTIPLSVKKAPENGASNQYGDRSKRKRMTLQ</sequence>
<reference evidence="2" key="1">
    <citation type="journal article" date="2023" name="Genome Biol. Evol.">
        <title>Long-read-based Genome Assembly of Drosophila gunungcola Reveals Fewer Chemosensory Genes in Flower-breeding Species.</title>
        <authorList>
            <person name="Negi A."/>
            <person name="Liao B.Y."/>
            <person name="Yeh S.D."/>
        </authorList>
    </citation>
    <scope>NUCLEOTIDE SEQUENCE</scope>
    <source>
        <strain evidence="2">Sukarami</strain>
    </source>
</reference>
<proteinExistence type="predicted"/>
<dbReference type="EMBL" id="JAMKOV010000077">
    <property type="protein sequence ID" value="KAI8034296.1"/>
    <property type="molecule type" value="Genomic_DNA"/>
</dbReference>
<evidence type="ECO:0000313" key="3">
    <source>
        <dbReference type="Proteomes" id="UP001059596"/>
    </source>
</evidence>
<protein>
    <submittedName>
        <fullName evidence="2">Uncharacterized protein</fullName>
    </submittedName>
</protein>
<gene>
    <name evidence="2" type="ORF">M5D96_012962</name>
</gene>
<name>A0A9Q0BJL6_9MUSC</name>
<organism evidence="2 3">
    <name type="scientific">Drosophila gunungcola</name>
    <name type="common">fruit fly</name>
    <dbReference type="NCBI Taxonomy" id="103775"/>
    <lineage>
        <taxon>Eukaryota</taxon>
        <taxon>Metazoa</taxon>
        <taxon>Ecdysozoa</taxon>
        <taxon>Arthropoda</taxon>
        <taxon>Hexapoda</taxon>
        <taxon>Insecta</taxon>
        <taxon>Pterygota</taxon>
        <taxon>Neoptera</taxon>
        <taxon>Endopterygota</taxon>
        <taxon>Diptera</taxon>
        <taxon>Brachycera</taxon>
        <taxon>Muscomorpha</taxon>
        <taxon>Ephydroidea</taxon>
        <taxon>Drosophilidae</taxon>
        <taxon>Drosophila</taxon>
        <taxon>Sophophora</taxon>
    </lineage>
</organism>
<dbReference type="Proteomes" id="UP001059596">
    <property type="component" value="Unassembled WGS sequence"/>
</dbReference>
<evidence type="ECO:0000256" key="1">
    <source>
        <dbReference type="SAM" id="MobiDB-lite"/>
    </source>
</evidence>
<evidence type="ECO:0000313" key="2">
    <source>
        <dbReference type="EMBL" id="KAI8034296.1"/>
    </source>
</evidence>